<dbReference type="InterPro" id="IPR010328">
    <property type="entry name" value="DUF928"/>
</dbReference>
<reference evidence="2" key="1">
    <citation type="submission" date="2021-02" db="EMBL/GenBank/DDBJ databases">
        <title>Metagenome analyses of Stigonema ocellatum DSM 106950, Chlorogloea purpurea SAG 13.99 and Gomphosphaeria aponina DSM 107014.</title>
        <authorList>
            <person name="Marter P."/>
            <person name="Huang S."/>
        </authorList>
    </citation>
    <scope>NUCLEOTIDE SEQUENCE</scope>
    <source>
        <strain evidence="2">JP213</strain>
    </source>
</reference>
<accession>A0A941GPQ6</accession>
<protein>
    <submittedName>
        <fullName evidence="2">DUF928 domain-containing protein</fullName>
    </submittedName>
</protein>
<sequence>MNRKPLQQIIFPLVFALILTYFLTHLPTIVAEESNSVKITFVRPTVNPKQGTPTGTEEGAGSHNGSCRLDNQQTDIEPLIALVPEEKVANALDTYVWGKTTLSHPTLWFYTAYPPHTHAELEIQNEEENLIYRTYLPLNNPPGFVSFTLPNTSPELKIGAKYLWYLYIKCNGEDTPDDVISAWIERIALNPGKLRELDLVNFFAENGIWYDTITNLDQLRQNNPAEESYASIWSNLLQQVGLNKISQKPVVQRF</sequence>
<comment type="caution">
    <text evidence="2">The sequence shown here is derived from an EMBL/GenBank/DDBJ whole genome shotgun (WGS) entry which is preliminary data.</text>
</comment>
<dbReference type="Pfam" id="PF06051">
    <property type="entry name" value="DUF928"/>
    <property type="match status" value="1"/>
</dbReference>
<proteinExistence type="predicted"/>
<dbReference type="AlphaFoldDB" id="A0A941GPQ6"/>
<gene>
    <name evidence="2" type="ORF">DSM107014_06700</name>
</gene>
<evidence type="ECO:0000256" key="1">
    <source>
        <dbReference type="SAM" id="MobiDB-lite"/>
    </source>
</evidence>
<name>A0A941GPQ6_9CHRO</name>
<feature type="region of interest" description="Disordered" evidence="1">
    <location>
        <begin position="46"/>
        <end position="65"/>
    </location>
</feature>
<evidence type="ECO:0000313" key="3">
    <source>
        <dbReference type="Proteomes" id="UP000767446"/>
    </source>
</evidence>
<organism evidence="2 3">
    <name type="scientific">Gomphosphaeria aponina SAG 52.96 = DSM 107014</name>
    <dbReference type="NCBI Taxonomy" id="1521640"/>
    <lineage>
        <taxon>Bacteria</taxon>
        <taxon>Bacillati</taxon>
        <taxon>Cyanobacteriota</taxon>
        <taxon>Cyanophyceae</taxon>
        <taxon>Oscillatoriophycideae</taxon>
        <taxon>Chroococcales</taxon>
        <taxon>Gomphosphaeriaceae</taxon>
        <taxon>Gomphosphaeria</taxon>
    </lineage>
</organism>
<dbReference type="Proteomes" id="UP000767446">
    <property type="component" value="Unassembled WGS sequence"/>
</dbReference>
<evidence type="ECO:0000313" key="2">
    <source>
        <dbReference type="EMBL" id="MBR8827587.1"/>
    </source>
</evidence>
<dbReference type="EMBL" id="JADQBC010000036">
    <property type="protein sequence ID" value="MBR8827587.1"/>
    <property type="molecule type" value="Genomic_DNA"/>
</dbReference>